<gene>
    <name evidence="2" type="ORF">D7V64_15930</name>
</gene>
<accession>A0A3A8G315</accession>
<dbReference type="EMBL" id="RAXZ01000041">
    <property type="protein sequence ID" value="RKG48021.1"/>
    <property type="molecule type" value="Genomic_DNA"/>
</dbReference>
<organism evidence="2 3">
    <name type="scientific">Acinetobacter cumulans</name>
    <dbReference type="NCBI Taxonomy" id="2136182"/>
    <lineage>
        <taxon>Bacteria</taxon>
        <taxon>Pseudomonadati</taxon>
        <taxon>Pseudomonadota</taxon>
        <taxon>Gammaproteobacteria</taxon>
        <taxon>Moraxellales</taxon>
        <taxon>Moraxellaceae</taxon>
        <taxon>Acinetobacter</taxon>
    </lineage>
</organism>
<evidence type="ECO:0000256" key="1">
    <source>
        <dbReference type="SAM" id="MobiDB-lite"/>
    </source>
</evidence>
<evidence type="ECO:0000313" key="2">
    <source>
        <dbReference type="EMBL" id="RKG48021.1"/>
    </source>
</evidence>
<comment type="caution">
    <text evidence="2">The sequence shown here is derived from an EMBL/GenBank/DDBJ whole genome shotgun (WGS) entry which is preliminary data.</text>
</comment>
<protein>
    <recommendedName>
        <fullName evidence="4">Lipoprotein</fullName>
    </recommendedName>
</protein>
<reference evidence="2 3" key="1">
    <citation type="submission" date="2018-09" db="EMBL/GenBank/DDBJ databases">
        <title>The draft genome of Acinetobacter spp. strains.</title>
        <authorList>
            <person name="Qin J."/>
            <person name="Feng Y."/>
            <person name="Zong Z."/>
        </authorList>
    </citation>
    <scope>NUCLEOTIDE SEQUENCE [LARGE SCALE GENOMIC DNA]</scope>
    <source>
        <strain evidence="2 3">WCHAc060002</strain>
    </source>
</reference>
<feature type="region of interest" description="Disordered" evidence="1">
    <location>
        <begin position="47"/>
        <end position="66"/>
    </location>
</feature>
<dbReference type="RefSeq" id="WP_120368323.1">
    <property type="nucleotide sequence ID" value="NZ_RAXZ01000041.1"/>
</dbReference>
<evidence type="ECO:0000313" key="3">
    <source>
        <dbReference type="Proteomes" id="UP000281084"/>
    </source>
</evidence>
<dbReference type="PROSITE" id="PS51257">
    <property type="entry name" value="PROKAR_LIPOPROTEIN"/>
    <property type="match status" value="1"/>
</dbReference>
<dbReference type="AlphaFoldDB" id="A0A3A8G315"/>
<name>A0A3A8G315_9GAMM</name>
<dbReference type="Proteomes" id="UP000281084">
    <property type="component" value="Unassembled WGS sequence"/>
</dbReference>
<evidence type="ECO:0008006" key="4">
    <source>
        <dbReference type="Google" id="ProtNLM"/>
    </source>
</evidence>
<proteinExistence type="predicted"/>
<sequence>MRINIFKTSALALTISALTACSKPNEKTVESVPVSSTVPEAVEIPVSEPVSEKSKNEEAANQALSEYKKDKEDRKYKKYADAIIYAIDDLQNLDYEINSAAETDGLFQVTEIEDLKFIKGTNNSATYKVTVGVIRGGHITSKCNVTATYDDSIGQIDWKIPSECHDF</sequence>